<gene>
    <name evidence="2" type="ORF">BCR33DRAFT_712253</name>
</gene>
<accession>A0A1Y2CYC0</accession>
<dbReference type="PANTHER" id="PTHR31964:SF113">
    <property type="entry name" value="USPA DOMAIN-CONTAINING PROTEIN"/>
    <property type="match status" value="1"/>
</dbReference>
<protein>
    <submittedName>
        <fullName evidence="2">Adenine nucleotide alpha hydrolases-like protein</fullName>
    </submittedName>
</protein>
<dbReference type="Pfam" id="PF00582">
    <property type="entry name" value="Usp"/>
    <property type="match status" value="1"/>
</dbReference>
<keyword evidence="3" id="KW-1185">Reference proteome</keyword>
<dbReference type="PRINTS" id="PR01438">
    <property type="entry name" value="UNVRSLSTRESS"/>
</dbReference>
<feature type="domain" description="UspA" evidence="1">
    <location>
        <begin position="21"/>
        <end position="154"/>
    </location>
</feature>
<organism evidence="2 3">
    <name type="scientific">Rhizoclosmatium globosum</name>
    <dbReference type="NCBI Taxonomy" id="329046"/>
    <lineage>
        <taxon>Eukaryota</taxon>
        <taxon>Fungi</taxon>
        <taxon>Fungi incertae sedis</taxon>
        <taxon>Chytridiomycota</taxon>
        <taxon>Chytridiomycota incertae sedis</taxon>
        <taxon>Chytridiomycetes</taxon>
        <taxon>Chytridiales</taxon>
        <taxon>Chytriomycetaceae</taxon>
        <taxon>Rhizoclosmatium</taxon>
    </lineage>
</organism>
<dbReference type="InterPro" id="IPR006015">
    <property type="entry name" value="Universal_stress_UspA"/>
</dbReference>
<evidence type="ECO:0000313" key="3">
    <source>
        <dbReference type="Proteomes" id="UP000193642"/>
    </source>
</evidence>
<keyword evidence="2" id="KW-0378">Hydrolase</keyword>
<dbReference type="SUPFAM" id="SSF52402">
    <property type="entry name" value="Adenine nucleotide alpha hydrolases-like"/>
    <property type="match status" value="1"/>
</dbReference>
<evidence type="ECO:0000313" key="2">
    <source>
        <dbReference type="EMBL" id="ORY52042.1"/>
    </source>
</evidence>
<proteinExistence type="predicted"/>
<sequence>MHEELTETINPAEWVKDLNSRIIAVAVDGSDHGDRAYYWCLQNLIKSTDASVLKPKLIFLTCRSQHSDEVARVEALALLRSYASLTKTAGINVPTRIVLLKGEVKREISDFVDTNHVDVLVLGSRGLTNIKRALLGSTSDYVSKHCACTIVIAK</sequence>
<reference evidence="2 3" key="1">
    <citation type="submission" date="2016-07" db="EMBL/GenBank/DDBJ databases">
        <title>Pervasive Adenine N6-methylation of Active Genes in Fungi.</title>
        <authorList>
            <consortium name="DOE Joint Genome Institute"/>
            <person name="Mondo S.J."/>
            <person name="Dannebaum R.O."/>
            <person name="Kuo R.C."/>
            <person name="Labutti K."/>
            <person name="Haridas S."/>
            <person name="Kuo A."/>
            <person name="Salamov A."/>
            <person name="Ahrendt S.R."/>
            <person name="Lipzen A."/>
            <person name="Sullivan W."/>
            <person name="Andreopoulos W.B."/>
            <person name="Clum A."/>
            <person name="Lindquist E."/>
            <person name="Daum C."/>
            <person name="Ramamoorthy G.K."/>
            <person name="Gryganskyi A."/>
            <person name="Culley D."/>
            <person name="Magnuson J.K."/>
            <person name="James T.Y."/>
            <person name="O'Malley M.A."/>
            <person name="Stajich J.E."/>
            <person name="Spatafora J.W."/>
            <person name="Visel A."/>
            <person name="Grigoriev I.V."/>
        </authorList>
    </citation>
    <scope>NUCLEOTIDE SEQUENCE [LARGE SCALE GENOMIC DNA]</scope>
    <source>
        <strain evidence="2 3">JEL800</strain>
    </source>
</reference>
<dbReference type="CDD" id="cd23659">
    <property type="entry name" value="USP_At3g01520-like"/>
    <property type="match status" value="1"/>
</dbReference>
<dbReference type="OrthoDB" id="843225at2759"/>
<comment type="caution">
    <text evidence="2">The sequence shown here is derived from an EMBL/GenBank/DDBJ whole genome shotgun (WGS) entry which is preliminary data.</text>
</comment>
<name>A0A1Y2CYC0_9FUNG</name>
<dbReference type="GO" id="GO:0016787">
    <property type="term" value="F:hydrolase activity"/>
    <property type="evidence" value="ECO:0007669"/>
    <property type="project" value="UniProtKB-KW"/>
</dbReference>
<dbReference type="Proteomes" id="UP000193642">
    <property type="component" value="Unassembled WGS sequence"/>
</dbReference>
<dbReference type="InterPro" id="IPR014729">
    <property type="entry name" value="Rossmann-like_a/b/a_fold"/>
</dbReference>
<evidence type="ECO:0000259" key="1">
    <source>
        <dbReference type="Pfam" id="PF00582"/>
    </source>
</evidence>
<dbReference type="EMBL" id="MCGO01000004">
    <property type="protein sequence ID" value="ORY52042.1"/>
    <property type="molecule type" value="Genomic_DNA"/>
</dbReference>
<dbReference type="AlphaFoldDB" id="A0A1Y2CYC0"/>
<dbReference type="PANTHER" id="PTHR31964">
    <property type="entry name" value="ADENINE NUCLEOTIDE ALPHA HYDROLASES-LIKE SUPERFAMILY PROTEIN"/>
    <property type="match status" value="1"/>
</dbReference>
<dbReference type="Gene3D" id="3.40.50.620">
    <property type="entry name" value="HUPs"/>
    <property type="match status" value="1"/>
</dbReference>
<dbReference type="InterPro" id="IPR006016">
    <property type="entry name" value="UspA"/>
</dbReference>